<dbReference type="GO" id="GO:0005737">
    <property type="term" value="C:cytoplasm"/>
    <property type="evidence" value="ECO:0007669"/>
    <property type="project" value="TreeGrafter"/>
</dbReference>
<dbReference type="SUPFAM" id="SSF48452">
    <property type="entry name" value="TPR-like"/>
    <property type="match status" value="1"/>
</dbReference>
<dbReference type="EMBL" id="CP022163">
    <property type="protein sequence ID" value="ATB29472.1"/>
    <property type="molecule type" value="Genomic_DNA"/>
</dbReference>
<dbReference type="CDD" id="cd14014">
    <property type="entry name" value="STKc_PknB_like"/>
    <property type="match status" value="1"/>
</dbReference>
<dbReference type="SMART" id="SM00220">
    <property type="entry name" value="S_TKc"/>
    <property type="match status" value="1"/>
</dbReference>
<dbReference type="KEGG" id="mbd:MEBOL_002922"/>
<dbReference type="InterPro" id="IPR000719">
    <property type="entry name" value="Prot_kinase_dom"/>
</dbReference>
<evidence type="ECO:0000256" key="1">
    <source>
        <dbReference type="ARBA" id="ARBA00022741"/>
    </source>
</evidence>
<reference evidence="5 6" key="1">
    <citation type="submission" date="2017-06" db="EMBL/GenBank/DDBJ databases">
        <authorList>
            <person name="Kim H.J."/>
            <person name="Triplett B.A."/>
        </authorList>
    </citation>
    <scope>NUCLEOTIDE SEQUENCE [LARGE SCALE GENOMIC DNA]</scope>
    <source>
        <strain evidence="5 6">DSM 14713</strain>
    </source>
</reference>
<dbReference type="Pfam" id="PF13191">
    <property type="entry name" value="AAA_16"/>
    <property type="match status" value="1"/>
</dbReference>
<accession>A0A250IE85</accession>
<evidence type="ECO:0000313" key="6">
    <source>
        <dbReference type="Proteomes" id="UP000217289"/>
    </source>
</evidence>
<dbReference type="PROSITE" id="PS50011">
    <property type="entry name" value="PROTEIN_KINASE_DOM"/>
    <property type="match status" value="1"/>
</dbReference>
<dbReference type="SUPFAM" id="SSF52540">
    <property type="entry name" value="P-loop containing nucleoside triphosphate hydrolases"/>
    <property type="match status" value="1"/>
</dbReference>
<evidence type="ECO:0000256" key="2">
    <source>
        <dbReference type="ARBA" id="ARBA00022840"/>
    </source>
</evidence>
<dbReference type="PANTHER" id="PTHR16305:SF28">
    <property type="entry name" value="GUANYLATE CYCLASE DOMAIN-CONTAINING PROTEIN"/>
    <property type="match status" value="1"/>
</dbReference>
<dbReference type="Gene3D" id="1.10.510.10">
    <property type="entry name" value="Transferase(Phosphotransferase) domain 1"/>
    <property type="match status" value="2"/>
</dbReference>
<dbReference type="Proteomes" id="UP000217289">
    <property type="component" value="Chromosome"/>
</dbReference>
<keyword evidence="5" id="KW-0723">Serine/threonine-protein kinase</keyword>
<dbReference type="InterPro" id="IPR008271">
    <property type="entry name" value="Ser/Thr_kinase_AS"/>
</dbReference>
<dbReference type="Gene3D" id="1.25.40.10">
    <property type="entry name" value="Tetratricopeptide repeat domain"/>
    <property type="match status" value="1"/>
</dbReference>
<evidence type="ECO:0000256" key="3">
    <source>
        <dbReference type="SAM" id="MobiDB-lite"/>
    </source>
</evidence>
<keyword evidence="5" id="KW-0418">Kinase</keyword>
<keyword evidence="2" id="KW-0067">ATP-binding</keyword>
<dbReference type="PANTHER" id="PTHR16305">
    <property type="entry name" value="TESTICULAR SOLUBLE ADENYLYL CYCLASE"/>
    <property type="match status" value="1"/>
</dbReference>
<dbReference type="GO" id="GO:0004674">
    <property type="term" value="F:protein serine/threonine kinase activity"/>
    <property type="evidence" value="ECO:0007669"/>
    <property type="project" value="UniProtKB-KW"/>
</dbReference>
<evidence type="ECO:0000259" key="4">
    <source>
        <dbReference type="PROSITE" id="PS50011"/>
    </source>
</evidence>
<dbReference type="GO" id="GO:0005524">
    <property type="term" value="F:ATP binding"/>
    <property type="evidence" value="ECO:0007669"/>
    <property type="project" value="UniProtKB-KW"/>
</dbReference>
<dbReference type="Pfam" id="PF00069">
    <property type="entry name" value="Pkinase"/>
    <property type="match status" value="2"/>
</dbReference>
<protein>
    <submittedName>
        <fullName evidence="5">Serine/threonine protein kinase</fullName>
    </submittedName>
</protein>
<dbReference type="InterPro" id="IPR041664">
    <property type="entry name" value="AAA_16"/>
</dbReference>
<proteinExistence type="predicted"/>
<keyword evidence="5" id="KW-0808">Transferase</keyword>
<dbReference type="PROSITE" id="PS00108">
    <property type="entry name" value="PROTEIN_KINASE_ST"/>
    <property type="match status" value="1"/>
</dbReference>
<feature type="region of interest" description="Disordered" evidence="3">
    <location>
        <begin position="131"/>
        <end position="157"/>
    </location>
</feature>
<name>A0A250IE85_9BACT</name>
<evidence type="ECO:0000313" key="5">
    <source>
        <dbReference type="EMBL" id="ATB29472.1"/>
    </source>
</evidence>
<dbReference type="InterPro" id="IPR011009">
    <property type="entry name" value="Kinase-like_dom_sf"/>
</dbReference>
<gene>
    <name evidence="5" type="ORF">MEBOL_002922</name>
</gene>
<dbReference type="InterPro" id="IPR027417">
    <property type="entry name" value="P-loop_NTPase"/>
</dbReference>
<keyword evidence="6" id="KW-1185">Reference proteome</keyword>
<feature type="domain" description="Protein kinase" evidence="4">
    <location>
        <begin position="23"/>
        <end position="343"/>
    </location>
</feature>
<keyword evidence="1" id="KW-0547">Nucleotide-binding</keyword>
<dbReference type="GO" id="GO:0004016">
    <property type="term" value="F:adenylate cyclase activity"/>
    <property type="evidence" value="ECO:0007669"/>
    <property type="project" value="TreeGrafter"/>
</dbReference>
<sequence>MRVFPIMSAAQLQDLEQGRLGPYLLLGKLSSGGMGVVYRARHEDSGDVVALKTVKVPEAAMLRGIRREIHALRRIQHPGVVRVLAEGVQDGLPWYAMELLEGITLRRYVDALWRRDAPSLEVATQAVSAPVAGEGASADPSFRAYGPPEPSQRRDAAQGRLGEVLTLTRRLCASLAFLHGEGLVHRDLKPENILIRPDGTPVLVDFGLAANFGGPLGRESLDVSGSMEGSYIYMAPEQIKGALVDARADLYSLGCILYELVVGQPPHPGAGWDVLRRHLRDTPYTLSQWVSGVPSDLDTLLTRMLIKVPRERIGYAADVGAVLAKLGAEDLLQEGPGTPRPYLYRPEFAGRHELIAELEALLDRARDGAGGCVLIGGESGAGKTRVVMECAVAASRRAFRVITGGSQPLSGGGTGEQRFSEPLHAFKPLLQAVADECRHRGMEETERLLGERGRVLALYEPSLADLPGQESWPEPPRLPPVAARERVMRYLAETLTALCAKEPVLLVMDDLQWADELSLGVLDFLREGFLGTEPVLVVGTYRTEELDTALRLLIQAPGVEHRALGQMDTPVVARMVEDMLALASPPASFVRFLTTRSAGNPFFVAEYLRTAIDERLLYRDVLGRWHVAAGNDTLDRLHEELPLPGALHDLVGRRLEGLGAEARALLEVASVLGRELDTDVLMDAAGLGDIQELEALEELRARHVLEDAGGGGLRFVHDKLREIAYDGVLPERRRALHRDVALALEARDVWGGVSPALYPVLAHHWEQAQDDVWTFEYLEKAGTHALAAGANVEASGYLRRALELEIQRGEATGVRLGADRRARWERLLAEAMHGLSDFDACISHSHRALEELGRPLPTTERGWQRFMVAQSARQVMHLLVPRRWRREVDRQTRESFGAAALAALRLAECYYWRYDPFRMMATALLATNLAERAGRDEKVLRLYGQLGSIAGFGRLDSIARAYFRRARGEGQEVEDPSAASFGLIAESMYHASFARWSQAALKASEAQGLLLRLGDKGEFELTEVLLGHVEFYTGRFEPTLARFGRIRESAHKRGHFQHEVWAMYTLARGLVALGRWDEAMPLLRESAERLKDKHDPLSHIITQGLLATVYQERGEWERARDAADRVMALARRYPPMLFTEGQGYEGAASTYLALWERERVGKNGPPPPVAEEARRACARLTTFAQRFPLARPMALRFQGRLSWLSGQTWRARQAFKRSAKLAHAQGMPYDEALAWLELGRVAEPGSAEREACLSRAGEGFSRLGCAVLARRAESLRLSGAA</sequence>
<dbReference type="InterPro" id="IPR011990">
    <property type="entry name" value="TPR-like_helical_dom_sf"/>
</dbReference>
<organism evidence="5 6">
    <name type="scientific">Melittangium boletus DSM 14713</name>
    <dbReference type="NCBI Taxonomy" id="1294270"/>
    <lineage>
        <taxon>Bacteria</taxon>
        <taxon>Pseudomonadati</taxon>
        <taxon>Myxococcota</taxon>
        <taxon>Myxococcia</taxon>
        <taxon>Myxococcales</taxon>
        <taxon>Cystobacterineae</taxon>
        <taxon>Archangiaceae</taxon>
        <taxon>Melittangium</taxon>
    </lineage>
</organism>
<dbReference type="SUPFAM" id="SSF56112">
    <property type="entry name" value="Protein kinase-like (PK-like)"/>
    <property type="match status" value="1"/>
</dbReference>